<dbReference type="EC" id="2.7.1.23" evidence="6"/>
<evidence type="ECO:0000256" key="4">
    <source>
        <dbReference type="ARBA" id="ARBA00023027"/>
    </source>
</evidence>
<dbReference type="Proteomes" id="UP000886602">
    <property type="component" value="Unassembled WGS sequence"/>
</dbReference>
<dbReference type="SUPFAM" id="SSF111331">
    <property type="entry name" value="NAD kinase/diacylglycerol kinase-like"/>
    <property type="match status" value="1"/>
</dbReference>
<dbReference type="GO" id="GO:0006741">
    <property type="term" value="P:NADP+ biosynthetic process"/>
    <property type="evidence" value="ECO:0007669"/>
    <property type="project" value="UniProtKB-UniRule"/>
</dbReference>
<keyword evidence="4 6" id="KW-0520">NAD</keyword>
<dbReference type="GO" id="GO:0005737">
    <property type="term" value="C:cytoplasm"/>
    <property type="evidence" value="ECO:0007669"/>
    <property type="project" value="UniProtKB-SubCell"/>
</dbReference>
<evidence type="ECO:0000313" key="8">
    <source>
        <dbReference type="Proteomes" id="UP000886602"/>
    </source>
</evidence>
<comment type="similarity">
    <text evidence="6">Belongs to the NAD kinase family.</text>
</comment>
<dbReference type="GO" id="GO:0005524">
    <property type="term" value="F:ATP binding"/>
    <property type="evidence" value="ECO:0007669"/>
    <property type="project" value="UniProtKB-KW"/>
</dbReference>
<comment type="caution">
    <text evidence="6">Lacks conserved residue(s) required for the propagation of feature annotation.</text>
</comment>
<keyword evidence="6" id="KW-0547">Nucleotide-binding</keyword>
<dbReference type="InterPro" id="IPR017438">
    <property type="entry name" value="ATP-NAD_kinase_N"/>
</dbReference>
<dbReference type="GO" id="GO:0003951">
    <property type="term" value="F:NAD+ kinase activity"/>
    <property type="evidence" value="ECO:0007669"/>
    <property type="project" value="UniProtKB-UniRule"/>
</dbReference>
<keyword evidence="1 6" id="KW-0808">Transferase</keyword>
<dbReference type="HAMAP" id="MF_00361">
    <property type="entry name" value="NAD_kinase"/>
    <property type="match status" value="1"/>
</dbReference>
<dbReference type="AlphaFoldDB" id="A0A9D7FM91"/>
<dbReference type="NCBIfam" id="NF002306">
    <property type="entry name" value="PRK01231.1"/>
    <property type="match status" value="1"/>
</dbReference>
<dbReference type="Pfam" id="PF01513">
    <property type="entry name" value="NAD_kinase"/>
    <property type="match status" value="1"/>
</dbReference>
<feature type="binding site" evidence="6">
    <location>
        <position position="261"/>
    </location>
    <ligand>
        <name>NAD(+)</name>
        <dbReference type="ChEBI" id="CHEBI:57540"/>
    </ligand>
</feature>
<feature type="binding site" evidence="6">
    <location>
        <position position="173"/>
    </location>
    <ligand>
        <name>NAD(+)</name>
        <dbReference type="ChEBI" id="CHEBI:57540"/>
    </ligand>
</feature>
<comment type="cofactor">
    <cofactor evidence="6">
        <name>a divalent metal cation</name>
        <dbReference type="ChEBI" id="CHEBI:60240"/>
    </cofactor>
</comment>
<dbReference type="GO" id="GO:0019674">
    <property type="term" value="P:NAD+ metabolic process"/>
    <property type="evidence" value="ECO:0007669"/>
    <property type="project" value="InterPro"/>
</dbReference>
<dbReference type="GO" id="GO:0046872">
    <property type="term" value="F:metal ion binding"/>
    <property type="evidence" value="ECO:0007669"/>
    <property type="project" value="UniProtKB-UniRule"/>
</dbReference>
<comment type="caution">
    <text evidence="7">The sequence shown here is derived from an EMBL/GenBank/DDBJ whole genome shotgun (WGS) entry which is preliminary data.</text>
</comment>
<comment type="subcellular location">
    <subcellularLocation>
        <location evidence="6">Cytoplasm</location>
    </subcellularLocation>
</comment>
<gene>
    <name evidence="6" type="primary">nadK</name>
    <name evidence="7" type="ORF">IPJ48_15815</name>
</gene>
<comment type="catalytic activity">
    <reaction evidence="5 6">
        <text>NAD(+) + ATP = ADP + NADP(+) + H(+)</text>
        <dbReference type="Rhea" id="RHEA:18629"/>
        <dbReference type="ChEBI" id="CHEBI:15378"/>
        <dbReference type="ChEBI" id="CHEBI:30616"/>
        <dbReference type="ChEBI" id="CHEBI:57540"/>
        <dbReference type="ChEBI" id="CHEBI:58349"/>
        <dbReference type="ChEBI" id="CHEBI:456216"/>
        <dbReference type="EC" id="2.7.1.23"/>
    </reaction>
</comment>
<dbReference type="InterPro" id="IPR002504">
    <property type="entry name" value="NADK"/>
</dbReference>
<evidence type="ECO:0000256" key="3">
    <source>
        <dbReference type="ARBA" id="ARBA00022857"/>
    </source>
</evidence>
<evidence type="ECO:0000256" key="1">
    <source>
        <dbReference type="ARBA" id="ARBA00022679"/>
    </source>
</evidence>
<evidence type="ECO:0000313" key="7">
    <source>
        <dbReference type="EMBL" id="MBK7424421.1"/>
    </source>
</evidence>
<dbReference type="Pfam" id="PF20143">
    <property type="entry name" value="NAD_kinase_C"/>
    <property type="match status" value="1"/>
</dbReference>
<sequence>MKDDPVSTYGTSAFSPRTIALIGKYHSREIMESLCLLARNLHERGMTVIVEKATANHSEAPADLRNWASCDFAAIGEQADLAIVLGGDGTMLNAARQLARYGVPLVGVNQGRLGFLTDIARCNMLTCLDDLLGGKFTPENRMLLVAEILRDGQSIASNLALNDVVVDKGSIGRLIEFELFVDSEFIYNLRSDGLIASTPTGSTAYSLSADGPILHPHVSGIALVPLCPHSLTNRPILVGDRNEIEIRIVHATDSRVHFDGQVTFDLRPDDSVRIRRSELSICLLHPPGYSYFAMLRQKLHWSEKPVVH</sequence>
<reference evidence="7" key="1">
    <citation type="submission" date="2020-10" db="EMBL/GenBank/DDBJ databases">
        <title>Connecting structure to function with the recovery of over 1000 high-quality activated sludge metagenome-assembled genomes encoding full-length rRNA genes using long-read sequencing.</title>
        <authorList>
            <person name="Singleton C.M."/>
            <person name="Petriglieri F."/>
            <person name="Kristensen J.M."/>
            <person name="Kirkegaard R.H."/>
            <person name="Michaelsen T.Y."/>
            <person name="Andersen M.H."/>
            <person name="Karst S.M."/>
            <person name="Dueholm M.S."/>
            <person name="Nielsen P.H."/>
            <person name="Albertsen M."/>
        </authorList>
    </citation>
    <scope>NUCLEOTIDE SEQUENCE</scope>
    <source>
        <strain evidence="7">EsbW_18-Q3-R4-48_MAXAC.044</strain>
    </source>
</reference>
<evidence type="ECO:0000256" key="5">
    <source>
        <dbReference type="ARBA" id="ARBA00047925"/>
    </source>
</evidence>
<dbReference type="Gene3D" id="3.40.50.10330">
    <property type="entry name" value="Probable inorganic polyphosphate/atp-NAD kinase, domain 1"/>
    <property type="match status" value="1"/>
</dbReference>
<keyword evidence="6" id="KW-0963">Cytoplasm</keyword>
<dbReference type="GO" id="GO:0051287">
    <property type="term" value="F:NAD binding"/>
    <property type="evidence" value="ECO:0007669"/>
    <property type="project" value="UniProtKB-ARBA"/>
</dbReference>
<dbReference type="Gene3D" id="2.60.200.30">
    <property type="entry name" value="Probable inorganic polyphosphate/atp-NAD kinase, domain 2"/>
    <property type="match status" value="1"/>
</dbReference>
<feature type="binding site" evidence="6">
    <location>
        <begin position="162"/>
        <end position="163"/>
    </location>
    <ligand>
        <name>NAD(+)</name>
        <dbReference type="ChEBI" id="CHEBI:57540"/>
    </ligand>
</feature>
<dbReference type="PANTHER" id="PTHR20275">
    <property type="entry name" value="NAD KINASE"/>
    <property type="match status" value="1"/>
</dbReference>
<accession>A0A9D7FM91</accession>
<dbReference type="InterPro" id="IPR016064">
    <property type="entry name" value="NAD/diacylglycerol_kinase_sf"/>
</dbReference>
<comment type="function">
    <text evidence="6">Involved in the regulation of the intracellular balance of NAD and NADP, and is a key enzyme in the biosynthesis of NADP. Catalyzes specifically the phosphorylation on 2'-hydroxyl of the adenosine moiety of NAD to yield NADP.</text>
</comment>
<feature type="binding site" evidence="6">
    <location>
        <begin position="88"/>
        <end position="89"/>
    </location>
    <ligand>
        <name>NAD(+)</name>
        <dbReference type="ChEBI" id="CHEBI:57540"/>
    </ligand>
</feature>
<feature type="binding site" evidence="6">
    <location>
        <begin position="203"/>
        <end position="208"/>
    </location>
    <ligand>
        <name>NAD(+)</name>
        <dbReference type="ChEBI" id="CHEBI:57540"/>
    </ligand>
</feature>
<evidence type="ECO:0000256" key="2">
    <source>
        <dbReference type="ARBA" id="ARBA00022777"/>
    </source>
</evidence>
<protein>
    <recommendedName>
        <fullName evidence="6">NAD kinase</fullName>
        <ecNumber evidence="6">2.7.1.23</ecNumber>
    </recommendedName>
    <alternativeName>
        <fullName evidence="6">ATP-dependent NAD kinase</fullName>
    </alternativeName>
</protein>
<feature type="active site" description="Proton acceptor" evidence="6">
    <location>
        <position position="88"/>
    </location>
</feature>
<dbReference type="NCBIfam" id="NF002561">
    <property type="entry name" value="PRK02155.1"/>
    <property type="match status" value="1"/>
</dbReference>
<dbReference type="InterPro" id="IPR017437">
    <property type="entry name" value="ATP-NAD_kinase_PpnK-typ_C"/>
</dbReference>
<dbReference type="PANTHER" id="PTHR20275:SF0">
    <property type="entry name" value="NAD KINASE"/>
    <property type="match status" value="1"/>
</dbReference>
<evidence type="ECO:0000256" key="6">
    <source>
        <dbReference type="HAMAP-Rule" id="MF_00361"/>
    </source>
</evidence>
<keyword evidence="3 6" id="KW-0521">NADP</keyword>
<proteinExistence type="inferred from homology"/>
<keyword evidence="6" id="KW-0067">ATP-binding</keyword>
<feature type="binding site" evidence="6">
    <location>
        <position position="192"/>
    </location>
    <ligand>
        <name>NAD(+)</name>
        <dbReference type="ChEBI" id="CHEBI:57540"/>
    </ligand>
</feature>
<organism evidence="7 8">
    <name type="scientific">Candidatus Propionivibrio dominans</name>
    <dbReference type="NCBI Taxonomy" id="2954373"/>
    <lineage>
        <taxon>Bacteria</taxon>
        <taxon>Pseudomonadati</taxon>
        <taxon>Pseudomonadota</taxon>
        <taxon>Betaproteobacteria</taxon>
        <taxon>Rhodocyclales</taxon>
        <taxon>Rhodocyclaceae</taxon>
        <taxon>Propionivibrio</taxon>
    </lineage>
</organism>
<keyword evidence="2 6" id="KW-0418">Kinase</keyword>
<name>A0A9D7FM91_9RHOO</name>
<feature type="binding site" evidence="6">
    <location>
        <position position="190"/>
    </location>
    <ligand>
        <name>NAD(+)</name>
        <dbReference type="ChEBI" id="CHEBI:57540"/>
    </ligand>
</feature>
<dbReference type="EMBL" id="JADJNC010000030">
    <property type="protein sequence ID" value="MBK7424421.1"/>
    <property type="molecule type" value="Genomic_DNA"/>
</dbReference>